<reference evidence="2" key="1">
    <citation type="journal article" date="2005" name="Nature">
        <title>The map-based sequence of the rice genome.</title>
        <authorList>
            <consortium name="International rice genome sequencing project (IRGSP)"/>
            <person name="Matsumoto T."/>
            <person name="Wu J."/>
            <person name="Kanamori H."/>
            <person name="Katayose Y."/>
            <person name="Fujisawa M."/>
            <person name="Namiki N."/>
            <person name="Mizuno H."/>
            <person name="Yamamoto K."/>
            <person name="Antonio B.A."/>
            <person name="Baba T."/>
            <person name="Sakata K."/>
            <person name="Nagamura Y."/>
            <person name="Aoki H."/>
            <person name="Arikawa K."/>
            <person name="Arita K."/>
            <person name="Bito T."/>
            <person name="Chiden Y."/>
            <person name="Fujitsuka N."/>
            <person name="Fukunaka R."/>
            <person name="Hamada M."/>
            <person name="Harada C."/>
            <person name="Hayashi A."/>
            <person name="Hijishita S."/>
            <person name="Honda M."/>
            <person name="Hosokawa S."/>
            <person name="Ichikawa Y."/>
            <person name="Idonuma A."/>
            <person name="Iijima M."/>
            <person name="Ikeda M."/>
            <person name="Ikeno M."/>
            <person name="Ito K."/>
            <person name="Ito S."/>
            <person name="Ito T."/>
            <person name="Ito Y."/>
            <person name="Ito Y."/>
            <person name="Iwabuchi A."/>
            <person name="Kamiya K."/>
            <person name="Karasawa W."/>
            <person name="Kurita K."/>
            <person name="Katagiri S."/>
            <person name="Kikuta A."/>
            <person name="Kobayashi H."/>
            <person name="Kobayashi N."/>
            <person name="Machita K."/>
            <person name="Maehara T."/>
            <person name="Masukawa M."/>
            <person name="Mizubayashi T."/>
            <person name="Mukai Y."/>
            <person name="Nagasaki H."/>
            <person name="Nagata Y."/>
            <person name="Naito S."/>
            <person name="Nakashima M."/>
            <person name="Nakama Y."/>
            <person name="Nakamichi Y."/>
            <person name="Nakamura M."/>
            <person name="Meguro A."/>
            <person name="Negishi M."/>
            <person name="Ohta I."/>
            <person name="Ohta T."/>
            <person name="Okamoto M."/>
            <person name="Ono N."/>
            <person name="Saji S."/>
            <person name="Sakaguchi M."/>
            <person name="Sakai K."/>
            <person name="Shibata M."/>
            <person name="Shimokawa T."/>
            <person name="Song J."/>
            <person name="Takazaki Y."/>
            <person name="Terasawa K."/>
            <person name="Tsugane M."/>
            <person name="Tsuji K."/>
            <person name="Ueda S."/>
            <person name="Waki K."/>
            <person name="Yamagata H."/>
            <person name="Yamamoto M."/>
            <person name="Yamamoto S."/>
            <person name="Yamane H."/>
            <person name="Yoshiki S."/>
            <person name="Yoshihara R."/>
            <person name="Yukawa K."/>
            <person name="Zhong H."/>
            <person name="Yano M."/>
            <person name="Yuan Q."/>
            <person name="Ouyang S."/>
            <person name="Liu J."/>
            <person name="Jones K.M."/>
            <person name="Gansberger K."/>
            <person name="Moffat K."/>
            <person name="Hill J."/>
            <person name="Bera J."/>
            <person name="Fadrosh D."/>
            <person name="Jin S."/>
            <person name="Johri S."/>
            <person name="Kim M."/>
            <person name="Overton L."/>
            <person name="Reardon M."/>
            <person name="Tsitrin T."/>
            <person name="Vuong H."/>
            <person name="Weaver B."/>
            <person name="Ciecko A."/>
            <person name="Tallon L."/>
            <person name="Jackson J."/>
            <person name="Pai G."/>
            <person name="Aken S.V."/>
            <person name="Utterback T."/>
            <person name="Reidmuller S."/>
            <person name="Feldblyum T."/>
            <person name="Hsiao J."/>
            <person name="Zismann V."/>
            <person name="Iobst S."/>
            <person name="de Vazeille A.R."/>
            <person name="Buell C.R."/>
            <person name="Ying K."/>
            <person name="Li Y."/>
            <person name="Lu T."/>
            <person name="Huang Y."/>
            <person name="Zhao Q."/>
            <person name="Feng Q."/>
            <person name="Zhang L."/>
            <person name="Zhu J."/>
            <person name="Weng Q."/>
            <person name="Mu J."/>
            <person name="Lu Y."/>
            <person name="Fan D."/>
            <person name="Liu Y."/>
            <person name="Guan J."/>
            <person name="Zhang Y."/>
            <person name="Yu S."/>
            <person name="Liu X."/>
            <person name="Zhang Y."/>
            <person name="Hong G."/>
            <person name="Han B."/>
            <person name="Choisne N."/>
            <person name="Demange N."/>
            <person name="Orjeda G."/>
            <person name="Samain S."/>
            <person name="Cattolico L."/>
            <person name="Pelletier E."/>
            <person name="Couloux A."/>
            <person name="Segurens B."/>
            <person name="Wincker P."/>
            <person name="D'Hont A."/>
            <person name="Scarpelli C."/>
            <person name="Weissenbach J."/>
            <person name="Salanoubat M."/>
            <person name="Quetier F."/>
            <person name="Yu Y."/>
            <person name="Kim H.R."/>
            <person name="Rambo T."/>
            <person name="Currie J."/>
            <person name="Collura K."/>
            <person name="Luo M."/>
            <person name="Yang T."/>
            <person name="Ammiraju J.S.S."/>
            <person name="Engler F."/>
            <person name="Soderlund C."/>
            <person name="Wing R.A."/>
            <person name="Palmer L.E."/>
            <person name="de la Bastide M."/>
            <person name="Spiegel L."/>
            <person name="Nascimento L."/>
            <person name="Zutavern T."/>
            <person name="O'Shaughnessy A."/>
            <person name="Dike S."/>
            <person name="Dedhia N."/>
            <person name="Preston R."/>
            <person name="Balija V."/>
            <person name="McCombie W.R."/>
            <person name="Chow T."/>
            <person name="Chen H."/>
            <person name="Chung M."/>
            <person name="Chen C."/>
            <person name="Shaw J."/>
            <person name="Wu H."/>
            <person name="Hsiao K."/>
            <person name="Chao Y."/>
            <person name="Chu M."/>
            <person name="Cheng C."/>
            <person name="Hour A."/>
            <person name="Lee P."/>
            <person name="Lin S."/>
            <person name="Lin Y."/>
            <person name="Liou J."/>
            <person name="Liu S."/>
            <person name="Hsing Y."/>
            <person name="Raghuvanshi S."/>
            <person name="Mohanty A."/>
            <person name="Bharti A.K."/>
            <person name="Gaur A."/>
            <person name="Gupta V."/>
            <person name="Kumar D."/>
            <person name="Ravi V."/>
            <person name="Vij S."/>
            <person name="Kapur A."/>
            <person name="Khurana P."/>
            <person name="Khurana P."/>
            <person name="Khurana J.P."/>
            <person name="Tyagi A.K."/>
            <person name="Gaikwad K."/>
            <person name="Singh A."/>
            <person name="Dalal V."/>
            <person name="Srivastava S."/>
            <person name="Dixit A."/>
            <person name="Pal A.K."/>
            <person name="Ghazi I.A."/>
            <person name="Yadav M."/>
            <person name="Pandit A."/>
            <person name="Bhargava A."/>
            <person name="Sureshbabu K."/>
            <person name="Batra K."/>
            <person name="Sharma T.R."/>
            <person name="Mohapatra T."/>
            <person name="Singh N.K."/>
            <person name="Messing J."/>
            <person name="Nelson A.B."/>
            <person name="Fuks G."/>
            <person name="Kavchok S."/>
            <person name="Keizer G."/>
            <person name="Linton E."/>
            <person name="Llaca V."/>
            <person name="Song R."/>
            <person name="Tanyolac B."/>
            <person name="Young S."/>
            <person name="Ho-Il K."/>
            <person name="Hahn J.H."/>
            <person name="Sangsakoo G."/>
            <person name="Vanavichit A."/>
            <person name="de Mattos Luiz.A.T."/>
            <person name="Zimmer P.D."/>
            <person name="Malone G."/>
            <person name="Dellagostin O."/>
            <person name="de Oliveira A.C."/>
            <person name="Bevan M."/>
            <person name="Bancroft I."/>
            <person name="Minx P."/>
            <person name="Cordum H."/>
            <person name="Wilson R."/>
            <person name="Cheng Z."/>
            <person name="Jin W."/>
            <person name="Jiang J."/>
            <person name="Leong S.A."/>
            <person name="Iwama H."/>
            <person name="Gojobori T."/>
            <person name="Itoh T."/>
            <person name="Niimura Y."/>
            <person name="Fujii Y."/>
            <person name="Habara T."/>
            <person name="Sakai H."/>
            <person name="Sato Y."/>
            <person name="Wilson G."/>
            <person name="Kumar K."/>
            <person name="McCouch S."/>
            <person name="Juretic N."/>
            <person name="Hoen D."/>
            <person name="Wright S."/>
            <person name="Bruskiewich R."/>
            <person name="Bureau T."/>
            <person name="Miyao A."/>
            <person name="Hirochika H."/>
            <person name="Nishikawa T."/>
            <person name="Kadowaki K."/>
            <person name="Sugiura M."/>
            <person name="Burr B."/>
            <person name="Sasaki T."/>
        </authorList>
    </citation>
    <scope>NUCLEOTIDE SEQUENCE [LARGE SCALE GENOMIC DNA]</scope>
    <source>
        <strain evidence="2">cv. Nipponbare</strain>
    </source>
</reference>
<dbReference type="AlphaFoldDB" id="A0A0P0Y0U7"/>
<name>A0A0P0Y0U7_ORYSJ</name>
<accession>A0A0P0Y0U7</accession>
<sequence length="94" mass="10501">MPWRPTGCAGWAKQFCKVHVGWPARKFAGFFVGRDCGPKKKPAPLASLDILSDAAKKVMENRPWLAKQQNEYMRAPIHYAALWGMVRVTSIAGT</sequence>
<dbReference type="Proteomes" id="UP000059680">
    <property type="component" value="Chromosome 11"/>
</dbReference>
<evidence type="ECO:0000313" key="2">
    <source>
        <dbReference type="Proteomes" id="UP000059680"/>
    </source>
</evidence>
<organism evidence="1 2">
    <name type="scientific">Oryza sativa subsp. japonica</name>
    <name type="common">Rice</name>
    <dbReference type="NCBI Taxonomy" id="39947"/>
    <lineage>
        <taxon>Eukaryota</taxon>
        <taxon>Viridiplantae</taxon>
        <taxon>Streptophyta</taxon>
        <taxon>Embryophyta</taxon>
        <taxon>Tracheophyta</taxon>
        <taxon>Spermatophyta</taxon>
        <taxon>Magnoliopsida</taxon>
        <taxon>Liliopsida</taxon>
        <taxon>Poales</taxon>
        <taxon>Poaceae</taxon>
        <taxon>BOP clade</taxon>
        <taxon>Oryzoideae</taxon>
        <taxon>Oryzeae</taxon>
        <taxon>Oryzinae</taxon>
        <taxon>Oryza</taxon>
        <taxon>Oryza sativa</taxon>
    </lineage>
</organism>
<keyword evidence="2" id="KW-1185">Reference proteome</keyword>
<gene>
    <name evidence="1" type="ordered locus">Os11g0250400</name>
    <name evidence="1" type="ORF">OSNPB_110250400</name>
</gene>
<dbReference type="InParanoid" id="A0A0P0Y0U7"/>
<dbReference type="EMBL" id="AP014967">
    <property type="protein sequence ID" value="BAT13444.1"/>
    <property type="molecule type" value="Genomic_DNA"/>
</dbReference>
<protein>
    <submittedName>
        <fullName evidence="1">Os11g0250400 protein</fullName>
    </submittedName>
</protein>
<reference evidence="1 2" key="3">
    <citation type="journal article" date="2013" name="Rice">
        <title>Improvement of the Oryza sativa Nipponbare reference genome using next generation sequence and optical map data.</title>
        <authorList>
            <person name="Kawahara Y."/>
            <person name="de la Bastide M."/>
            <person name="Hamilton J.P."/>
            <person name="Kanamori H."/>
            <person name="McCombie W.R."/>
            <person name="Ouyang S."/>
            <person name="Schwartz D.C."/>
            <person name="Tanaka T."/>
            <person name="Wu J."/>
            <person name="Zhou S."/>
            <person name="Childs K.L."/>
            <person name="Davidson R.M."/>
            <person name="Lin H."/>
            <person name="Quesada-Ocampo L."/>
            <person name="Vaillancourt B."/>
            <person name="Sakai H."/>
            <person name="Lee S.S."/>
            <person name="Kim J."/>
            <person name="Numa H."/>
            <person name="Itoh T."/>
            <person name="Buell C.R."/>
            <person name="Matsumoto T."/>
        </authorList>
    </citation>
    <scope>NUCLEOTIDE SEQUENCE [LARGE SCALE GENOMIC DNA]</scope>
    <source>
        <strain evidence="2">cv. Nipponbare</strain>
    </source>
</reference>
<dbReference type="PaxDb" id="39947-A0A0P0Y0U7"/>
<dbReference type="Gramene" id="Os11t0250400-01">
    <property type="protein sequence ID" value="Os11t0250400-01"/>
    <property type="gene ID" value="Os11g0250400"/>
</dbReference>
<evidence type="ECO:0000313" key="1">
    <source>
        <dbReference type="EMBL" id="BAT13444.1"/>
    </source>
</evidence>
<proteinExistence type="predicted"/>
<reference evidence="1 2" key="2">
    <citation type="journal article" date="2013" name="Plant Cell Physiol.">
        <title>Rice Annotation Project Database (RAP-DB): an integrative and interactive database for rice genomics.</title>
        <authorList>
            <person name="Sakai H."/>
            <person name="Lee S.S."/>
            <person name="Tanaka T."/>
            <person name="Numa H."/>
            <person name="Kim J."/>
            <person name="Kawahara Y."/>
            <person name="Wakimoto H."/>
            <person name="Yang C.C."/>
            <person name="Iwamoto M."/>
            <person name="Abe T."/>
            <person name="Yamada Y."/>
            <person name="Muto A."/>
            <person name="Inokuchi H."/>
            <person name="Ikemura T."/>
            <person name="Matsumoto T."/>
            <person name="Sasaki T."/>
            <person name="Itoh T."/>
        </authorList>
    </citation>
    <scope>NUCLEOTIDE SEQUENCE [LARGE SCALE GENOMIC DNA]</scope>
    <source>
        <strain evidence="2">cv. Nipponbare</strain>
    </source>
</reference>